<sequence>MAEDNRSDLPQNDRSGNDRSGSDRPATKPIPVKPAVEPMSDKDEAPPGTPGTGENIDPKTGETYVQGIGGA</sequence>
<evidence type="ECO:0000313" key="3">
    <source>
        <dbReference type="Proteomes" id="UP000509702"/>
    </source>
</evidence>
<evidence type="ECO:0000256" key="1">
    <source>
        <dbReference type="SAM" id="MobiDB-lite"/>
    </source>
</evidence>
<evidence type="ECO:0000313" key="2">
    <source>
        <dbReference type="EMBL" id="QKS51724.1"/>
    </source>
</evidence>
<protein>
    <submittedName>
        <fullName evidence="2">Uncharacterized protein</fullName>
    </submittedName>
</protein>
<dbReference type="KEGG" id="aoz:HUE56_14805"/>
<gene>
    <name evidence="2" type="ORF">HUE56_14805</name>
</gene>
<dbReference type="AlphaFoldDB" id="A0A6N1ARE4"/>
<dbReference type="EMBL" id="CP054619">
    <property type="protein sequence ID" value="QKS51724.1"/>
    <property type="molecule type" value="Genomic_DNA"/>
</dbReference>
<feature type="region of interest" description="Disordered" evidence="1">
    <location>
        <begin position="1"/>
        <end position="71"/>
    </location>
</feature>
<dbReference type="RefSeq" id="WP_149198321.1">
    <property type="nucleotide sequence ID" value="NZ_BSOV01000017.1"/>
</dbReference>
<dbReference type="OrthoDB" id="7307073at2"/>
<organism evidence="2 3">
    <name type="scientific">Azospirillum oryzae</name>
    <dbReference type="NCBI Taxonomy" id="286727"/>
    <lineage>
        <taxon>Bacteria</taxon>
        <taxon>Pseudomonadati</taxon>
        <taxon>Pseudomonadota</taxon>
        <taxon>Alphaproteobacteria</taxon>
        <taxon>Rhodospirillales</taxon>
        <taxon>Azospirillaceae</taxon>
        <taxon>Azospirillum</taxon>
    </lineage>
</organism>
<keyword evidence="3" id="KW-1185">Reference proteome</keyword>
<reference evidence="2 3" key="1">
    <citation type="submission" date="2020-06" db="EMBL/GenBank/DDBJ databases">
        <title>Complete genome of Azosprillum oryzae KACC14407.</title>
        <authorList>
            <person name="Kim M."/>
            <person name="Park Y.-J."/>
            <person name="Shin J.-H."/>
        </authorList>
    </citation>
    <scope>NUCLEOTIDE SEQUENCE [LARGE SCALE GENOMIC DNA]</scope>
    <source>
        <strain evidence="2 3">KACC 14407</strain>
    </source>
</reference>
<feature type="compositionally biased region" description="Basic and acidic residues" evidence="1">
    <location>
        <begin position="15"/>
        <end position="26"/>
    </location>
</feature>
<name>A0A6N1ARE4_9PROT</name>
<dbReference type="Proteomes" id="UP000509702">
    <property type="component" value="Chromosome"/>
</dbReference>
<accession>A0A6N1ARE4</accession>
<proteinExistence type="predicted"/>